<dbReference type="PANTHER" id="PTHR30603">
    <property type="entry name" value="RNA POLYMERASE SIGMA FACTOR RPO"/>
    <property type="match status" value="1"/>
</dbReference>
<dbReference type="Pfam" id="PF04542">
    <property type="entry name" value="Sigma70_r2"/>
    <property type="match status" value="1"/>
</dbReference>
<dbReference type="EMBL" id="DSRD01000699">
    <property type="protein sequence ID" value="HGW94837.1"/>
    <property type="molecule type" value="Genomic_DNA"/>
</dbReference>
<dbReference type="Gene3D" id="1.10.601.10">
    <property type="entry name" value="RNA Polymerase Primary Sigma Factor"/>
    <property type="match status" value="1"/>
</dbReference>
<dbReference type="InterPro" id="IPR007624">
    <property type="entry name" value="RNA_pol_sigma70_r3"/>
</dbReference>
<dbReference type="PANTHER" id="PTHR30603:SF62">
    <property type="entry name" value="RNA POLYMERASE SIGMA FACTOR SIGA"/>
    <property type="match status" value="1"/>
</dbReference>
<dbReference type="InterPro" id="IPR007630">
    <property type="entry name" value="RNA_pol_sigma70_r4"/>
</dbReference>
<evidence type="ECO:0000256" key="4">
    <source>
        <dbReference type="ARBA" id="ARBA00023163"/>
    </source>
</evidence>
<proteinExistence type="inferred from homology"/>
<dbReference type="GO" id="GO:0003677">
    <property type="term" value="F:DNA binding"/>
    <property type="evidence" value="ECO:0007669"/>
    <property type="project" value="UniProtKB-KW"/>
</dbReference>
<keyword evidence="2 5" id="KW-0731">Sigma factor</keyword>
<organism evidence="8">
    <name type="scientific">Oscillatoriales cyanobacterium SpSt-402</name>
    <dbReference type="NCBI Taxonomy" id="2282168"/>
    <lineage>
        <taxon>Bacteria</taxon>
        <taxon>Bacillati</taxon>
        <taxon>Cyanobacteriota</taxon>
        <taxon>Cyanophyceae</taxon>
        <taxon>Oscillatoriophycideae</taxon>
        <taxon>Oscillatoriales</taxon>
    </lineage>
</organism>
<dbReference type="InterPro" id="IPR013325">
    <property type="entry name" value="RNA_pol_sigma_r2"/>
</dbReference>
<keyword evidence="4 5" id="KW-0804">Transcription</keyword>
<comment type="caution">
    <text evidence="8">The sequence shown here is derived from an EMBL/GenBank/DDBJ whole genome shotgun (WGS) entry which is preliminary data.</text>
</comment>
<reference evidence="8" key="1">
    <citation type="journal article" date="2020" name="mSystems">
        <title>Genome- and Community-Level Interaction Insights into Carbon Utilization and Element Cycling Functions of Hydrothermarchaeota in Hydrothermal Sediment.</title>
        <authorList>
            <person name="Zhou Z."/>
            <person name="Liu Y."/>
            <person name="Xu W."/>
            <person name="Pan J."/>
            <person name="Luo Z.H."/>
            <person name="Li M."/>
        </authorList>
    </citation>
    <scope>NUCLEOTIDE SEQUENCE [LARGE SCALE GENOMIC DNA]</scope>
    <source>
        <strain evidence="8">SpSt-402</strain>
    </source>
</reference>
<dbReference type="PRINTS" id="PR00046">
    <property type="entry name" value="SIGMA70FCT"/>
</dbReference>
<dbReference type="GO" id="GO:0016987">
    <property type="term" value="F:sigma factor activity"/>
    <property type="evidence" value="ECO:0007669"/>
    <property type="project" value="UniProtKB-KW"/>
</dbReference>
<dbReference type="InterPro" id="IPR013324">
    <property type="entry name" value="RNA_pol_sigma_r3/r4-like"/>
</dbReference>
<dbReference type="InterPro" id="IPR050239">
    <property type="entry name" value="Sigma-70_RNA_pol_init_factors"/>
</dbReference>
<evidence type="ECO:0000256" key="5">
    <source>
        <dbReference type="RuleBase" id="RU362124"/>
    </source>
</evidence>
<evidence type="ECO:0000256" key="3">
    <source>
        <dbReference type="ARBA" id="ARBA00023125"/>
    </source>
</evidence>
<comment type="function">
    <text evidence="5">Sigma factors are initiation factors that promote the attachment of RNA polymerase to specific initiation sites and are then released.</text>
</comment>
<evidence type="ECO:0000256" key="2">
    <source>
        <dbReference type="ARBA" id="ARBA00023082"/>
    </source>
</evidence>
<name>A0A832H4G5_9CYAN</name>
<keyword evidence="3 5" id="KW-0238">DNA-binding</keyword>
<protein>
    <recommendedName>
        <fullName evidence="5">RNA polymerase sigma factor</fullName>
    </recommendedName>
</protein>
<dbReference type="Gene3D" id="1.10.10.10">
    <property type="entry name" value="Winged helix-like DNA-binding domain superfamily/Winged helix DNA-binding domain"/>
    <property type="match status" value="2"/>
</dbReference>
<dbReference type="CDD" id="cd06171">
    <property type="entry name" value="Sigma70_r4"/>
    <property type="match status" value="1"/>
</dbReference>
<comment type="similarity">
    <text evidence="5">Belongs to the sigma-70 factor family.</text>
</comment>
<accession>A0A832H4G5</accession>
<dbReference type="NCBIfam" id="TIGR02937">
    <property type="entry name" value="sigma70-ECF"/>
    <property type="match status" value="1"/>
</dbReference>
<dbReference type="InterPro" id="IPR036388">
    <property type="entry name" value="WH-like_DNA-bd_sf"/>
</dbReference>
<dbReference type="PROSITE" id="PS00715">
    <property type="entry name" value="SIGMA70_1"/>
    <property type="match status" value="1"/>
</dbReference>
<dbReference type="AlphaFoldDB" id="A0A832H4G5"/>
<sequence>MSAELPSNSGQINSIEADLIGQDFDVDLDIDPEMLDELDRDIDAADFEPRKPPIKFTKAERLGLTDDSVGLFLREMARYPLLTQAQEVELAREIAKGGPQAEIAKRKLVRSNLRLVVSIAKKYLNRGVPFLDLIQEGAMGLMRAAEKFDYERGYKFSTYAYWWIRQGITRAIASQSRTVRLPVHMVEKLNQVRKARQMLSQKLGRKPTKQEIAAELDLDEDKLEHVLDVSQGTLSLHAWVGREEDTELMQLIEDSDTVAPNECLDHKLLCDRLNSVLEHLSDRERDIIKLRFGLTDGQHYTLSEIGELYHLSRERVRQIQAKAMRKLRHPRRQALLKDWMR</sequence>
<evidence type="ECO:0000259" key="7">
    <source>
        <dbReference type="PROSITE" id="PS00716"/>
    </source>
</evidence>
<feature type="domain" description="RNA polymerase sigma-70" evidence="6">
    <location>
        <begin position="132"/>
        <end position="145"/>
    </location>
</feature>
<keyword evidence="1 5" id="KW-0805">Transcription regulation</keyword>
<evidence type="ECO:0000256" key="1">
    <source>
        <dbReference type="ARBA" id="ARBA00023015"/>
    </source>
</evidence>
<dbReference type="SUPFAM" id="SSF88659">
    <property type="entry name" value="Sigma3 and sigma4 domains of RNA polymerase sigma factors"/>
    <property type="match status" value="2"/>
</dbReference>
<feature type="domain" description="RNA polymerase sigma-70" evidence="7">
    <location>
        <begin position="301"/>
        <end position="327"/>
    </location>
</feature>
<dbReference type="SUPFAM" id="SSF88946">
    <property type="entry name" value="Sigma2 domain of RNA polymerase sigma factors"/>
    <property type="match status" value="1"/>
</dbReference>
<dbReference type="GO" id="GO:0006352">
    <property type="term" value="P:DNA-templated transcription initiation"/>
    <property type="evidence" value="ECO:0007669"/>
    <property type="project" value="InterPro"/>
</dbReference>
<evidence type="ECO:0000313" key="8">
    <source>
        <dbReference type="EMBL" id="HGW94837.1"/>
    </source>
</evidence>
<dbReference type="Pfam" id="PF04539">
    <property type="entry name" value="Sigma70_r3"/>
    <property type="match status" value="1"/>
</dbReference>
<dbReference type="InterPro" id="IPR014284">
    <property type="entry name" value="RNA_pol_sigma-70_dom"/>
</dbReference>
<evidence type="ECO:0000259" key="6">
    <source>
        <dbReference type="PROSITE" id="PS00715"/>
    </source>
</evidence>
<dbReference type="FunFam" id="1.10.601.10:FF:000001">
    <property type="entry name" value="RNA polymerase sigma factor SigA"/>
    <property type="match status" value="1"/>
</dbReference>
<dbReference type="Pfam" id="PF04545">
    <property type="entry name" value="Sigma70_r4"/>
    <property type="match status" value="1"/>
</dbReference>
<dbReference type="InterPro" id="IPR000943">
    <property type="entry name" value="RNA_pol_sigma70"/>
</dbReference>
<gene>
    <name evidence="8" type="ORF">ENR47_11220</name>
</gene>
<dbReference type="PROSITE" id="PS00716">
    <property type="entry name" value="SIGMA70_2"/>
    <property type="match status" value="1"/>
</dbReference>
<dbReference type="InterPro" id="IPR009042">
    <property type="entry name" value="RNA_pol_sigma70_r1_2"/>
</dbReference>
<dbReference type="Pfam" id="PF00140">
    <property type="entry name" value="Sigma70_r1_2"/>
    <property type="match status" value="1"/>
</dbReference>
<dbReference type="InterPro" id="IPR007627">
    <property type="entry name" value="RNA_pol_sigma70_r2"/>
</dbReference>